<dbReference type="GO" id="GO:0035999">
    <property type="term" value="P:tetrahydrofolate interconversion"/>
    <property type="evidence" value="ECO:0007669"/>
    <property type="project" value="TreeGrafter"/>
</dbReference>
<evidence type="ECO:0000256" key="2">
    <source>
        <dbReference type="ARBA" id="ARBA00022741"/>
    </source>
</evidence>
<dbReference type="InterPro" id="IPR024185">
    <property type="entry name" value="FTHF_cligase-like_sf"/>
</dbReference>
<evidence type="ECO:0000256" key="5">
    <source>
        <dbReference type="RuleBase" id="RU361279"/>
    </source>
</evidence>
<evidence type="ECO:0000313" key="7">
    <source>
        <dbReference type="Proteomes" id="UP000198597"/>
    </source>
</evidence>
<keyword evidence="5" id="KW-0460">Magnesium</keyword>
<feature type="binding site" evidence="4">
    <location>
        <position position="49"/>
    </location>
    <ligand>
        <name>substrate</name>
    </ligand>
</feature>
<dbReference type="GO" id="GO:0009396">
    <property type="term" value="P:folic acid-containing compound biosynthetic process"/>
    <property type="evidence" value="ECO:0007669"/>
    <property type="project" value="TreeGrafter"/>
</dbReference>
<dbReference type="Gene3D" id="3.40.50.10420">
    <property type="entry name" value="NagB/RpiA/CoA transferase-like"/>
    <property type="match status" value="1"/>
</dbReference>
<feature type="binding site" evidence="4">
    <location>
        <begin position="132"/>
        <end position="140"/>
    </location>
    <ligand>
        <name>ATP</name>
        <dbReference type="ChEBI" id="CHEBI:30616"/>
    </ligand>
</feature>
<name>A0A1H0SQF0_9CLOT</name>
<dbReference type="AlphaFoldDB" id="A0A1H0SQF0"/>
<evidence type="ECO:0000256" key="1">
    <source>
        <dbReference type="ARBA" id="ARBA00010638"/>
    </source>
</evidence>
<keyword evidence="2 4" id="KW-0547">Nucleotide-binding</keyword>
<dbReference type="Proteomes" id="UP000198597">
    <property type="component" value="Unassembled WGS sequence"/>
</dbReference>
<dbReference type="OrthoDB" id="9801938at2"/>
<dbReference type="GO" id="GO:0005524">
    <property type="term" value="F:ATP binding"/>
    <property type="evidence" value="ECO:0007669"/>
    <property type="project" value="UniProtKB-KW"/>
</dbReference>
<dbReference type="EC" id="6.3.3.2" evidence="5"/>
<dbReference type="GO" id="GO:0030272">
    <property type="term" value="F:5-formyltetrahydrofolate cyclo-ligase activity"/>
    <property type="evidence" value="ECO:0007669"/>
    <property type="project" value="UniProtKB-EC"/>
</dbReference>
<evidence type="ECO:0000313" key="6">
    <source>
        <dbReference type="EMBL" id="SDP43913.1"/>
    </source>
</evidence>
<dbReference type="STRING" id="94869.SAMN04488529_105170"/>
<dbReference type="NCBIfam" id="TIGR02727">
    <property type="entry name" value="MTHFS_bact"/>
    <property type="match status" value="1"/>
</dbReference>
<accession>A0A1H0SQF0</accession>
<keyword evidence="5" id="KW-0479">Metal-binding</keyword>
<dbReference type="SUPFAM" id="SSF100950">
    <property type="entry name" value="NagB/RpiA/CoA transferase-like"/>
    <property type="match status" value="1"/>
</dbReference>
<dbReference type="PIRSF" id="PIRSF006806">
    <property type="entry name" value="FTHF_cligase"/>
    <property type="match status" value="1"/>
</dbReference>
<dbReference type="PANTHER" id="PTHR23407:SF1">
    <property type="entry name" value="5-FORMYLTETRAHYDROFOLATE CYCLO-LIGASE"/>
    <property type="match status" value="1"/>
</dbReference>
<dbReference type="EMBL" id="FNJM01000005">
    <property type="protein sequence ID" value="SDP43913.1"/>
    <property type="molecule type" value="Genomic_DNA"/>
</dbReference>
<keyword evidence="6" id="KW-0436">Ligase</keyword>
<evidence type="ECO:0000256" key="3">
    <source>
        <dbReference type="ARBA" id="ARBA00022840"/>
    </source>
</evidence>
<comment type="similarity">
    <text evidence="1 5">Belongs to the 5-formyltetrahydrofolate cyclo-ligase family.</text>
</comment>
<dbReference type="GO" id="GO:0046872">
    <property type="term" value="F:metal ion binding"/>
    <property type="evidence" value="ECO:0007669"/>
    <property type="project" value="UniProtKB-KW"/>
</dbReference>
<dbReference type="PANTHER" id="PTHR23407">
    <property type="entry name" value="ATPASE INHIBITOR/5-FORMYLTETRAHYDROFOLATE CYCLO-LIGASE"/>
    <property type="match status" value="1"/>
</dbReference>
<keyword evidence="7" id="KW-1185">Reference proteome</keyword>
<keyword evidence="3 4" id="KW-0067">ATP-binding</keyword>
<comment type="catalytic activity">
    <reaction evidence="5">
        <text>(6S)-5-formyl-5,6,7,8-tetrahydrofolate + ATP = (6R)-5,10-methenyltetrahydrofolate + ADP + phosphate</text>
        <dbReference type="Rhea" id="RHEA:10488"/>
        <dbReference type="ChEBI" id="CHEBI:30616"/>
        <dbReference type="ChEBI" id="CHEBI:43474"/>
        <dbReference type="ChEBI" id="CHEBI:57455"/>
        <dbReference type="ChEBI" id="CHEBI:57457"/>
        <dbReference type="ChEBI" id="CHEBI:456216"/>
        <dbReference type="EC" id="6.3.3.2"/>
    </reaction>
</comment>
<sequence length="188" mass="21691">MEKKEFRNIIIKNRDSLRLVERNINDKLILEALLESKMYKESTNIFTFINYGSEVNTKSFIIKALEDEKRIFIPKTVSGTREMKAVEISSLDNLKPDNWGILEPKTFKGEIDKQCLDLIIVPGVAFDKDGNRIGYGGGYYDRYFSGLNSRIKKVVLAYDLQIVESLVTEKHDVTIDFIITEKEITEIK</sequence>
<evidence type="ECO:0000256" key="4">
    <source>
        <dbReference type="PIRSR" id="PIRSR006806-1"/>
    </source>
</evidence>
<gene>
    <name evidence="6" type="ORF">SAMN04488529_105170</name>
</gene>
<dbReference type="InterPro" id="IPR002698">
    <property type="entry name" value="FTHF_cligase"/>
</dbReference>
<organism evidence="6 7">
    <name type="scientific">Clostridium gasigenes</name>
    <dbReference type="NCBI Taxonomy" id="94869"/>
    <lineage>
        <taxon>Bacteria</taxon>
        <taxon>Bacillati</taxon>
        <taxon>Bacillota</taxon>
        <taxon>Clostridia</taxon>
        <taxon>Eubacteriales</taxon>
        <taxon>Clostridiaceae</taxon>
        <taxon>Clostridium</taxon>
    </lineage>
</organism>
<feature type="binding site" evidence="4">
    <location>
        <position position="54"/>
    </location>
    <ligand>
        <name>substrate</name>
    </ligand>
</feature>
<dbReference type="RefSeq" id="WP_089969349.1">
    <property type="nucleotide sequence ID" value="NZ_FNJM01000005.1"/>
</dbReference>
<dbReference type="InterPro" id="IPR037171">
    <property type="entry name" value="NagB/RpiA_transferase-like"/>
</dbReference>
<dbReference type="Pfam" id="PF01812">
    <property type="entry name" value="5-FTHF_cyc-lig"/>
    <property type="match status" value="1"/>
</dbReference>
<feature type="binding site" evidence="4">
    <location>
        <begin position="3"/>
        <end position="7"/>
    </location>
    <ligand>
        <name>ATP</name>
        <dbReference type="ChEBI" id="CHEBI:30616"/>
    </ligand>
</feature>
<protein>
    <recommendedName>
        <fullName evidence="5">5-formyltetrahydrofolate cyclo-ligase</fullName>
        <ecNumber evidence="5">6.3.3.2</ecNumber>
    </recommendedName>
</protein>
<comment type="cofactor">
    <cofactor evidence="5">
        <name>Mg(2+)</name>
        <dbReference type="ChEBI" id="CHEBI:18420"/>
    </cofactor>
</comment>
<reference evidence="6 7" key="1">
    <citation type="submission" date="2016-10" db="EMBL/GenBank/DDBJ databases">
        <authorList>
            <person name="de Groot N.N."/>
        </authorList>
    </citation>
    <scope>NUCLEOTIDE SEQUENCE [LARGE SCALE GENOMIC DNA]</scope>
    <source>
        <strain evidence="6 7">DSM 12272</strain>
    </source>
</reference>
<proteinExistence type="inferred from homology"/>